<dbReference type="SUPFAM" id="SSF48150">
    <property type="entry name" value="DNA-glycosylase"/>
    <property type="match status" value="1"/>
</dbReference>
<keyword evidence="8" id="KW-0255">Endonuclease</keyword>
<gene>
    <name evidence="8" type="ORF">F0U60_45695</name>
</gene>
<name>A0ABY9X5D0_9BACT</name>
<evidence type="ECO:0000256" key="1">
    <source>
        <dbReference type="ARBA" id="ARBA00022763"/>
    </source>
</evidence>
<evidence type="ECO:0000256" key="6">
    <source>
        <dbReference type="SAM" id="MobiDB-lite"/>
    </source>
</evidence>
<evidence type="ECO:0000313" key="8">
    <source>
        <dbReference type="EMBL" id="WNG50617.1"/>
    </source>
</evidence>
<evidence type="ECO:0000313" key="9">
    <source>
        <dbReference type="Proteomes" id="UP001611383"/>
    </source>
</evidence>
<keyword evidence="8" id="KW-0540">Nuclease</keyword>
<feature type="domain" description="HhH-GPD" evidence="7">
    <location>
        <begin position="80"/>
        <end position="227"/>
    </location>
</feature>
<evidence type="ECO:0000256" key="2">
    <source>
        <dbReference type="ARBA" id="ARBA00022801"/>
    </source>
</evidence>
<keyword evidence="3" id="KW-0234">DNA repair</keyword>
<keyword evidence="4" id="KW-0456">Lyase</keyword>
<feature type="compositionally biased region" description="Low complexity" evidence="6">
    <location>
        <begin position="1"/>
        <end position="18"/>
    </location>
</feature>
<evidence type="ECO:0000259" key="7">
    <source>
        <dbReference type="SMART" id="SM00478"/>
    </source>
</evidence>
<dbReference type="EMBL" id="CP043494">
    <property type="protein sequence ID" value="WNG50617.1"/>
    <property type="molecule type" value="Genomic_DNA"/>
</dbReference>
<proteinExistence type="predicted"/>
<dbReference type="CDD" id="cd00056">
    <property type="entry name" value="ENDO3c"/>
    <property type="match status" value="1"/>
</dbReference>
<dbReference type="Gene3D" id="1.10.1670.10">
    <property type="entry name" value="Helix-hairpin-Helix base-excision DNA repair enzymes (C-terminal)"/>
    <property type="match status" value="1"/>
</dbReference>
<reference evidence="8 9" key="1">
    <citation type="submission" date="2019-08" db="EMBL/GenBank/DDBJ databases">
        <title>Archangium and Cystobacter genomes.</title>
        <authorList>
            <person name="Chen I.-C.K."/>
            <person name="Wielgoss S."/>
        </authorList>
    </citation>
    <scope>NUCLEOTIDE SEQUENCE [LARGE SCALE GENOMIC DNA]</scope>
    <source>
        <strain evidence="8 9">Cbm 6</strain>
    </source>
</reference>
<dbReference type="InterPro" id="IPR003265">
    <property type="entry name" value="HhH-GPD_domain"/>
</dbReference>
<organism evidence="8 9">
    <name type="scientific">Archangium minus</name>
    <dbReference type="NCBI Taxonomy" id="83450"/>
    <lineage>
        <taxon>Bacteria</taxon>
        <taxon>Pseudomonadati</taxon>
        <taxon>Myxococcota</taxon>
        <taxon>Myxococcia</taxon>
        <taxon>Myxococcales</taxon>
        <taxon>Cystobacterineae</taxon>
        <taxon>Archangiaceae</taxon>
        <taxon>Archangium</taxon>
    </lineage>
</organism>
<keyword evidence="2" id="KW-0378">Hydrolase</keyword>
<dbReference type="InterPro" id="IPR023170">
    <property type="entry name" value="HhH_base_excis_C"/>
</dbReference>
<protein>
    <submittedName>
        <fullName evidence="8">Endonuclease III</fullName>
    </submittedName>
</protein>
<dbReference type="PANTHER" id="PTHR43286">
    <property type="entry name" value="ENDONUCLEASE III-LIKE PROTEIN 1"/>
    <property type="match status" value="1"/>
</dbReference>
<keyword evidence="1" id="KW-0227">DNA damage</keyword>
<dbReference type="GO" id="GO:0004519">
    <property type="term" value="F:endonuclease activity"/>
    <property type="evidence" value="ECO:0007669"/>
    <property type="project" value="UniProtKB-KW"/>
</dbReference>
<dbReference type="SMART" id="SM00478">
    <property type="entry name" value="ENDO3c"/>
    <property type="match status" value="1"/>
</dbReference>
<dbReference type="Proteomes" id="UP001611383">
    <property type="component" value="Chromosome"/>
</dbReference>
<feature type="compositionally biased region" description="Basic and acidic residues" evidence="6">
    <location>
        <begin position="23"/>
        <end position="33"/>
    </location>
</feature>
<dbReference type="InterPro" id="IPR011257">
    <property type="entry name" value="DNA_glycosylase"/>
</dbReference>
<dbReference type="PANTHER" id="PTHR43286:SF1">
    <property type="entry name" value="ENDONUCLEASE III-LIKE PROTEIN 1"/>
    <property type="match status" value="1"/>
</dbReference>
<keyword evidence="5" id="KW-0326">Glycosidase</keyword>
<dbReference type="RefSeq" id="WP_395809911.1">
    <property type="nucleotide sequence ID" value="NZ_CP043494.1"/>
</dbReference>
<evidence type="ECO:0000256" key="4">
    <source>
        <dbReference type="ARBA" id="ARBA00023239"/>
    </source>
</evidence>
<sequence length="254" mass="28035">MPPAVPRRAPSSRRAPASLRGRTVREAPEVPPRADKEPLDIEVVLARVRESIRGFADAAMFELAARGHTSLFEQLVGCILSIRTRDEVTLPVALRLLSQARTPEAMRSLGPERIHTLIRPVTFPEPKAQTLHAIAVRTVEEFGGELPCDADVLQSFKGVGPKCAHLALGIACGQARISVDIHVHRVTNRWGYVRARTPEQTLAALEEKLPRAHWVELNRLLVPFGKHVCTGTQPRCSTCPVLSMCQQVGVRQPR</sequence>
<keyword evidence="9" id="KW-1185">Reference proteome</keyword>
<dbReference type="Gene3D" id="1.10.340.30">
    <property type="entry name" value="Hypothetical protein, domain 2"/>
    <property type="match status" value="1"/>
</dbReference>
<evidence type="ECO:0000256" key="5">
    <source>
        <dbReference type="ARBA" id="ARBA00023295"/>
    </source>
</evidence>
<accession>A0ABY9X5D0</accession>
<feature type="region of interest" description="Disordered" evidence="6">
    <location>
        <begin position="1"/>
        <end position="33"/>
    </location>
</feature>
<evidence type="ECO:0000256" key="3">
    <source>
        <dbReference type="ARBA" id="ARBA00023204"/>
    </source>
</evidence>
<dbReference type="Pfam" id="PF00730">
    <property type="entry name" value="HhH-GPD"/>
    <property type="match status" value="1"/>
</dbReference>